<feature type="transmembrane region" description="Helical" evidence="8">
    <location>
        <begin position="113"/>
        <end position="135"/>
    </location>
</feature>
<dbReference type="Pfam" id="PF00361">
    <property type="entry name" value="Proton_antipo_M"/>
    <property type="match status" value="1"/>
</dbReference>
<keyword evidence="4 7" id="KW-0812">Transmembrane</keyword>
<comment type="similarity">
    <text evidence="2">Belongs to the CPA3 antiporters (TC 2.A.63) subunit D family.</text>
</comment>
<feature type="transmembrane region" description="Helical" evidence="8">
    <location>
        <begin position="74"/>
        <end position="92"/>
    </location>
</feature>
<reference evidence="10 11" key="1">
    <citation type="submission" date="2020-02" db="EMBL/GenBank/DDBJ databases">
        <authorList>
            <person name="Khan S.A."/>
            <person name="Jeon C.O."/>
            <person name="Chun B.H."/>
        </authorList>
    </citation>
    <scope>NUCLEOTIDE SEQUENCE [LARGE SCALE GENOMIC DNA]</scope>
    <source>
        <strain evidence="10 11">H239</strain>
    </source>
</reference>
<dbReference type="GO" id="GO:0005886">
    <property type="term" value="C:plasma membrane"/>
    <property type="evidence" value="ECO:0007669"/>
    <property type="project" value="UniProtKB-SubCell"/>
</dbReference>
<evidence type="ECO:0000256" key="5">
    <source>
        <dbReference type="ARBA" id="ARBA00022989"/>
    </source>
</evidence>
<evidence type="ECO:0000259" key="9">
    <source>
        <dbReference type="Pfam" id="PF00361"/>
    </source>
</evidence>
<evidence type="ECO:0000313" key="10">
    <source>
        <dbReference type="EMBL" id="NGP18656.1"/>
    </source>
</evidence>
<reference evidence="10 11" key="2">
    <citation type="submission" date="2020-03" db="EMBL/GenBank/DDBJ databases">
        <title>Devosia chinhatensis sp. nov., isolated from a hexachlorocyclohexane (HCH) dump site in India.</title>
        <authorList>
            <person name="Kumar M."/>
            <person name="Lal R."/>
        </authorList>
    </citation>
    <scope>NUCLEOTIDE SEQUENCE [LARGE SCALE GENOMIC DNA]</scope>
    <source>
        <strain evidence="10 11">H239</strain>
    </source>
</reference>
<dbReference type="PANTHER" id="PTHR42703">
    <property type="entry name" value="NADH DEHYDROGENASE"/>
    <property type="match status" value="1"/>
</dbReference>
<evidence type="ECO:0000256" key="2">
    <source>
        <dbReference type="ARBA" id="ARBA00005346"/>
    </source>
</evidence>
<dbReference type="PANTHER" id="PTHR42703:SF1">
    <property type="entry name" value="NA(+)_H(+) ANTIPORTER SUBUNIT D1"/>
    <property type="match status" value="1"/>
</dbReference>
<feature type="transmembrane region" description="Helical" evidence="8">
    <location>
        <begin position="202"/>
        <end position="221"/>
    </location>
</feature>
<protein>
    <recommendedName>
        <fullName evidence="9">NADH:quinone oxidoreductase/Mrp antiporter transmembrane domain-containing protein</fullName>
    </recommendedName>
</protein>
<gene>
    <name evidence="10" type="ORF">G5575_14245</name>
</gene>
<keyword evidence="11" id="KW-1185">Reference proteome</keyword>
<feature type="transmembrane region" description="Helical" evidence="8">
    <location>
        <begin position="20"/>
        <end position="37"/>
    </location>
</feature>
<evidence type="ECO:0000256" key="7">
    <source>
        <dbReference type="RuleBase" id="RU000320"/>
    </source>
</evidence>
<keyword evidence="3" id="KW-1003">Cell membrane</keyword>
<organism evidence="10 11">
    <name type="scientific">Devosia aurantiaca</name>
    <dbReference type="NCBI Taxonomy" id="2714858"/>
    <lineage>
        <taxon>Bacteria</taxon>
        <taxon>Pseudomonadati</taxon>
        <taxon>Pseudomonadota</taxon>
        <taxon>Alphaproteobacteria</taxon>
        <taxon>Hyphomicrobiales</taxon>
        <taxon>Devosiaceae</taxon>
        <taxon>Devosia</taxon>
    </lineage>
</organism>
<name>A0A6M1SQ14_9HYPH</name>
<feature type="transmembrane region" description="Helical" evidence="8">
    <location>
        <begin position="155"/>
        <end position="181"/>
    </location>
</feature>
<evidence type="ECO:0000256" key="1">
    <source>
        <dbReference type="ARBA" id="ARBA00004651"/>
    </source>
</evidence>
<comment type="caution">
    <text evidence="10">The sequence shown here is derived from an EMBL/GenBank/DDBJ whole genome shotgun (WGS) entry which is preliminary data.</text>
</comment>
<dbReference type="AlphaFoldDB" id="A0A6M1SQ14"/>
<feature type="transmembrane region" description="Helical" evidence="8">
    <location>
        <begin position="44"/>
        <end position="62"/>
    </location>
</feature>
<keyword evidence="5 8" id="KW-1133">Transmembrane helix</keyword>
<dbReference type="EMBL" id="JAALFG010000003">
    <property type="protein sequence ID" value="NGP18656.1"/>
    <property type="molecule type" value="Genomic_DNA"/>
</dbReference>
<keyword evidence="6 8" id="KW-0472">Membrane</keyword>
<evidence type="ECO:0000256" key="6">
    <source>
        <dbReference type="ARBA" id="ARBA00023136"/>
    </source>
</evidence>
<evidence type="ECO:0000313" key="11">
    <source>
        <dbReference type="Proteomes" id="UP000474802"/>
    </source>
</evidence>
<accession>A0A6M1SQ14</accession>
<evidence type="ECO:0000256" key="8">
    <source>
        <dbReference type="SAM" id="Phobius"/>
    </source>
</evidence>
<dbReference type="InterPro" id="IPR001750">
    <property type="entry name" value="ND/Mrp_TM"/>
</dbReference>
<dbReference type="InterPro" id="IPR050586">
    <property type="entry name" value="CPA3_Na-H_Antiporter_D"/>
</dbReference>
<evidence type="ECO:0000256" key="3">
    <source>
        <dbReference type="ARBA" id="ARBA00022475"/>
    </source>
</evidence>
<comment type="subcellular location">
    <subcellularLocation>
        <location evidence="1">Cell membrane</location>
        <topology evidence="1">Multi-pass membrane protein</topology>
    </subcellularLocation>
    <subcellularLocation>
        <location evidence="7">Membrane</location>
        <topology evidence="7">Multi-pass membrane protein</topology>
    </subcellularLocation>
</comment>
<sequence length="250" mass="25903">MLRALVAILPGSRDLLEPAIALIAIATLLTAPLGAIAETNLRRAIGFVVIGGIGAVVAGLALPTADGIAGSGLYIFHAILTMTGLYLIAGLVERTTGASDTRQMGGIYAASAPLSILFLVLILAAAGVPPFLGFWPKLLLLQASLADGVTGSEPSWIGLGLTLALLVNAVLTLIAGTRLWAHVFWRNPPVDFPVRVGTQRERLGLAAAGVLVAAVAIAGLWPSPLMEGASRGRQIFLIRRAMSTRPGLPR</sequence>
<feature type="domain" description="NADH:quinone oxidoreductase/Mrp antiporter transmembrane" evidence="9">
    <location>
        <begin position="11"/>
        <end position="146"/>
    </location>
</feature>
<evidence type="ECO:0000256" key="4">
    <source>
        <dbReference type="ARBA" id="ARBA00022692"/>
    </source>
</evidence>
<proteinExistence type="inferred from homology"/>
<dbReference type="Proteomes" id="UP000474802">
    <property type="component" value="Unassembled WGS sequence"/>
</dbReference>